<dbReference type="Proteomes" id="UP000198623">
    <property type="component" value="Unassembled WGS sequence"/>
</dbReference>
<evidence type="ECO:0000313" key="2">
    <source>
        <dbReference type="EMBL" id="SFG30367.1"/>
    </source>
</evidence>
<name>A0A1I2QVP8_9GAMM</name>
<organism evidence="2 3">
    <name type="scientific">Neptunomonas qingdaonensis</name>
    <dbReference type="NCBI Taxonomy" id="1045558"/>
    <lineage>
        <taxon>Bacteria</taxon>
        <taxon>Pseudomonadati</taxon>
        <taxon>Pseudomonadota</taxon>
        <taxon>Gammaproteobacteria</taxon>
        <taxon>Oceanospirillales</taxon>
        <taxon>Oceanospirillaceae</taxon>
        <taxon>Neptunomonas</taxon>
    </lineage>
</organism>
<dbReference type="InterPro" id="IPR009492">
    <property type="entry name" value="TniQ"/>
</dbReference>
<dbReference type="OrthoDB" id="6917259at2"/>
<proteinExistence type="predicted"/>
<protein>
    <submittedName>
        <fullName evidence="2">TniQ protein</fullName>
    </submittedName>
</protein>
<keyword evidence="3" id="KW-1185">Reference proteome</keyword>
<accession>A0A1I2QVP8</accession>
<dbReference type="RefSeq" id="WP_090726986.1">
    <property type="nucleotide sequence ID" value="NZ_FOOU01000005.1"/>
</dbReference>
<dbReference type="STRING" id="1045558.SAMN05216175_10571"/>
<dbReference type="AlphaFoldDB" id="A0A1I2QVP8"/>
<evidence type="ECO:0000313" key="3">
    <source>
        <dbReference type="Proteomes" id="UP000198623"/>
    </source>
</evidence>
<gene>
    <name evidence="2" type="ORF">SAMN05216175_10571</name>
</gene>
<sequence length="455" mass="51866">MKLSVRDRPLPGESFAGYLIRLADYNGRRTVNELLGPIGLDEKASLFASHQQAMEHACQLIAPMINYPVESLVNHFQEQFINSWVFNETRKIRSITLSQPRICIQCCVQAEEPFIHNHWALLPVTHCTQHSSVLIDSCPGCNTQLEWTFDIFRTCNACGLDWHDHTTEISNIPFWQQEFETLLQINKNELLDWLDSFCEKVIKSARPLDQYHDAIYSIPAQTTNILALVKQAYDPDQKQMEWPPEGFVKARRLKLQDTINQHIRQDGFALALGIKPVDVTSLVQSNLITPIYNSPVVRDMLFNIRDADRLIKNVKVIDSCPEGYIEVSAESGLLGLYDAKYGQLLSKAVVDGSVYRFVYSNNLNCIYVEKKRLVSHLESLLEESCAGLIPIQRALRILRISRDELTALIKNGTLRLGRHSSTANRIIGSSLWAFINTSHSSLTRRQNRLKSFGIR</sequence>
<reference evidence="3" key="1">
    <citation type="submission" date="2016-10" db="EMBL/GenBank/DDBJ databases">
        <authorList>
            <person name="Varghese N."/>
            <person name="Submissions S."/>
        </authorList>
    </citation>
    <scope>NUCLEOTIDE SEQUENCE [LARGE SCALE GENOMIC DNA]</scope>
    <source>
        <strain evidence="3">CGMCC 1.10971</strain>
    </source>
</reference>
<dbReference type="Pfam" id="PF06527">
    <property type="entry name" value="TniQ"/>
    <property type="match status" value="1"/>
</dbReference>
<dbReference type="EMBL" id="FOOU01000005">
    <property type="protein sequence ID" value="SFG30367.1"/>
    <property type="molecule type" value="Genomic_DNA"/>
</dbReference>
<evidence type="ECO:0000259" key="1">
    <source>
        <dbReference type="Pfam" id="PF06527"/>
    </source>
</evidence>
<feature type="domain" description="TniQ" evidence="1">
    <location>
        <begin position="6"/>
        <end position="133"/>
    </location>
</feature>